<dbReference type="STRING" id="255045.SAMN05444158_3640"/>
<dbReference type="CDD" id="cd00448">
    <property type="entry name" value="YjgF_YER057c_UK114_family"/>
    <property type="match status" value="1"/>
</dbReference>
<dbReference type="RefSeq" id="WP_085361452.1">
    <property type="nucleotide sequence ID" value="NZ_JAFBBN010000001.1"/>
</dbReference>
<sequence length="128" mass="13358">MPIQHFAPPPHVKAPPLSFATRAGDLLFVSGIPGFDATGALPDGFDAQFANVAVNIKRVLAEAGAEIRDLVKVNVLLTRASDVAAMNALYAGAFGPPPYPARTTCVVHALPDPKMLIEIEAVASLAKS</sequence>
<comment type="caution">
    <text evidence="1">The sequence shown here is derived from an EMBL/GenBank/DDBJ whole genome shotgun (WGS) entry which is preliminary data.</text>
</comment>
<dbReference type="EMBL" id="NAFI01000165">
    <property type="protein sequence ID" value="OSJ12661.1"/>
    <property type="molecule type" value="Genomic_DNA"/>
</dbReference>
<evidence type="ECO:0000313" key="2">
    <source>
        <dbReference type="EMBL" id="OSJ23194.1"/>
    </source>
</evidence>
<dbReference type="InterPro" id="IPR006175">
    <property type="entry name" value="YjgF/YER057c/UK114"/>
</dbReference>
<proteinExistence type="predicted"/>
<organism evidence="1 3">
    <name type="scientific">Bradyrhizobium canariense</name>
    <dbReference type="NCBI Taxonomy" id="255045"/>
    <lineage>
        <taxon>Bacteria</taxon>
        <taxon>Pseudomonadati</taxon>
        <taxon>Pseudomonadota</taxon>
        <taxon>Alphaproteobacteria</taxon>
        <taxon>Hyphomicrobiales</taxon>
        <taxon>Nitrobacteraceae</taxon>
        <taxon>Bradyrhizobium</taxon>
    </lineage>
</organism>
<dbReference type="Gene3D" id="3.30.1330.40">
    <property type="entry name" value="RutC-like"/>
    <property type="match status" value="1"/>
</dbReference>
<dbReference type="PANTHER" id="PTHR11803:SF39">
    <property type="entry name" value="2-IMINOBUTANOATE_2-IMINOPROPANOATE DEAMINASE"/>
    <property type="match status" value="1"/>
</dbReference>
<dbReference type="FunFam" id="3.30.1330.40:FF:000024">
    <property type="entry name" value="Enamine deaminase RidA"/>
    <property type="match status" value="1"/>
</dbReference>
<name>A0A1X3H9B0_9BRAD</name>
<dbReference type="GO" id="GO:0019239">
    <property type="term" value="F:deaminase activity"/>
    <property type="evidence" value="ECO:0007669"/>
    <property type="project" value="TreeGrafter"/>
</dbReference>
<reference evidence="3 4" key="1">
    <citation type="submission" date="2017-03" db="EMBL/GenBank/DDBJ databases">
        <title>Whole genome sequences of fourteen strains of Bradyrhizobium canariense and one strain of Bradyrhizobium japonicum isolated from Lupinus (Papilionoideae: Genisteae) species in Algeria.</title>
        <authorList>
            <person name="Crovadore J."/>
            <person name="Chekireb D."/>
            <person name="Brachmann A."/>
            <person name="Chablais R."/>
            <person name="Cochard B."/>
            <person name="Lefort F."/>
        </authorList>
    </citation>
    <scope>NUCLEOTIDE SEQUENCE [LARGE SCALE GENOMIC DNA]</scope>
    <source>
        <strain evidence="1 3">UBMA195</strain>
        <strain evidence="2 4">UBMAN05</strain>
    </source>
</reference>
<dbReference type="SUPFAM" id="SSF55298">
    <property type="entry name" value="YjgF-like"/>
    <property type="match status" value="1"/>
</dbReference>
<evidence type="ECO:0000313" key="3">
    <source>
        <dbReference type="Proteomes" id="UP000193553"/>
    </source>
</evidence>
<dbReference type="GO" id="GO:0005829">
    <property type="term" value="C:cytosol"/>
    <property type="evidence" value="ECO:0007669"/>
    <property type="project" value="TreeGrafter"/>
</dbReference>
<evidence type="ECO:0000313" key="4">
    <source>
        <dbReference type="Proteomes" id="UP000193884"/>
    </source>
</evidence>
<accession>A0A1X3H9B0</accession>
<dbReference type="Pfam" id="PF01042">
    <property type="entry name" value="Ribonuc_L-PSP"/>
    <property type="match status" value="1"/>
</dbReference>
<dbReference type="Proteomes" id="UP000193553">
    <property type="component" value="Unassembled WGS sequence"/>
</dbReference>
<dbReference type="InterPro" id="IPR035959">
    <property type="entry name" value="RutC-like_sf"/>
</dbReference>
<dbReference type="OrthoDB" id="9808943at2"/>
<evidence type="ECO:0000313" key="1">
    <source>
        <dbReference type="EMBL" id="OSJ12661.1"/>
    </source>
</evidence>
<dbReference type="EMBL" id="NAFK01000174">
    <property type="protein sequence ID" value="OSJ23194.1"/>
    <property type="molecule type" value="Genomic_DNA"/>
</dbReference>
<dbReference type="AlphaFoldDB" id="A0A1X3H9B0"/>
<dbReference type="Proteomes" id="UP000193884">
    <property type="component" value="Unassembled WGS sequence"/>
</dbReference>
<gene>
    <name evidence="2" type="ORF">BST63_30265</name>
    <name evidence="1" type="ORF">BSZ18_12650</name>
</gene>
<dbReference type="PANTHER" id="PTHR11803">
    <property type="entry name" value="2-IMINOBUTANOATE/2-IMINOPROPANOATE DEAMINASE RIDA"/>
    <property type="match status" value="1"/>
</dbReference>
<keyword evidence="4" id="KW-1185">Reference proteome</keyword>
<protein>
    <submittedName>
        <fullName evidence="1">Enamine deaminase RidA</fullName>
    </submittedName>
</protein>